<dbReference type="GO" id="GO:0008270">
    <property type="term" value="F:zinc ion binding"/>
    <property type="evidence" value="ECO:0007669"/>
    <property type="project" value="UniProtKB-KW"/>
</dbReference>
<dbReference type="InterPro" id="IPR036875">
    <property type="entry name" value="Znf_CCHC_sf"/>
</dbReference>
<feature type="coiled-coil region" evidence="2">
    <location>
        <begin position="106"/>
        <end position="133"/>
    </location>
</feature>
<reference evidence="5" key="2">
    <citation type="submission" date="2020-05" db="UniProtKB">
        <authorList>
            <consortium name="Ensembl"/>
        </authorList>
    </citation>
    <scope>IDENTIFICATION</scope>
</reference>
<evidence type="ECO:0000256" key="1">
    <source>
        <dbReference type="PROSITE-ProRule" id="PRU00047"/>
    </source>
</evidence>
<dbReference type="Ensembl" id="ENSXETT00000087178">
    <property type="protein sequence ID" value="ENSXETP00000070759"/>
    <property type="gene ID" value="ENSXETG00000038147"/>
</dbReference>
<name>A0A6I8QN94_XENTR</name>
<dbReference type="SUPFAM" id="SSF57756">
    <property type="entry name" value="Retrovirus zinc finger-like domains"/>
    <property type="match status" value="1"/>
</dbReference>
<feature type="region of interest" description="Disordered" evidence="3">
    <location>
        <begin position="220"/>
        <end position="244"/>
    </location>
</feature>
<reference evidence="5" key="1">
    <citation type="journal article" date="2010" name="Science">
        <title>The genome of the Western clawed frog Xenopus tropicalis.</title>
        <authorList>
            <person name="Hellsten U."/>
            <person name="Harland R.M."/>
            <person name="Gilchrist M.J."/>
            <person name="Hendrix D."/>
            <person name="Jurka J."/>
            <person name="Kapitonov V."/>
            <person name="Ovcharenko I."/>
            <person name="Putnam N.H."/>
            <person name="Shu S."/>
            <person name="Taher L."/>
            <person name="Blitz I.L."/>
            <person name="Blumberg B."/>
            <person name="Dichmann D.S."/>
            <person name="Dubchak I."/>
            <person name="Amaya E."/>
            <person name="Detter J.C."/>
            <person name="Fletcher R."/>
            <person name="Gerhard D.S."/>
            <person name="Goodstein D."/>
            <person name="Graves T."/>
            <person name="Grigoriev I.V."/>
            <person name="Grimwood J."/>
            <person name="Kawashima T."/>
            <person name="Lindquist E."/>
            <person name="Lucas S.M."/>
            <person name="Mead P.E."/>
            <person name="Mitros T."/>
            <person name="Ogino H."/>
            <person name="Ohta Y."/>
            <person name="Poliakov A.V."/>
            <person name="Pollet N."/>
            <person name="Robert J."/>
            <person name="Salamov A."/>
            <person name="Sater A.K."/>
            <person name="Schmutz J."/>
            <person name="Terry A."/>
            <person name="Vize P.D."/>
            <person name="Warren W.C."/>
            <person name="Wells D."/>
            <person name="Wills A."/>
            <person name="Wilson R.K."/>
            <person name="Zimmerman L.B."/>
            <person name="Zorn A.M."/>
            <person name="Grainger R."/>
            <person name="Grammer T."/>
            <person name="Khokha M.K."/>
            <person name="Richardson P.M."/>
            <person name="Rokhsar D.S."/>
        </authorList>
    </citation>
    <scope>NUCLEOTIDE SEQUENCE [LARGE SCALE GENOMIC DNA]</scope>
    <source>
        <strain evidence="5">Nigerian</strain>
    </source>
</reference>
<sequence length="379" mass="42665">MDVLAKKIAKVTCSGEIVKCMKGSPDPWAKAQIYVTRAIQEKCMSKSKGKSALVFAACWIAEQYKTLAVQKENLEEKILYLNDTIDSLKFSVENAAAMSISNQQTMAENQKEIAQLKQRLRDAEGTIKSLVATSTSNVGADNSKCISEIKGLKTQLGARSPVSAVNGQNNTKKGRDLSVNESSLKCETASEGNVTSLECTGHARPSKLISNCAEYRTDKLKDNSSGKQVSNPLQSRKQHNNEKVSAIQASLPAKQNCNNSVKKHTEKKVFRCYVCSKVGHIARYCTMKNYYWDNNNWYNERENWNSSRWGFQKKSRNGNTWIPYQVLKTQKERLSAENSYLQKAWEAFKKELESIQLELSQIKGRRANENRGKHNVNMP</sequence>
<feature type="domain" description="CCHC-type" evidence="4">
    <location>
        <begin position="271"/>
        <end position="285"/>
    </location>
</feature>
<dbReference type="GeneTree" id="ENSGT01070000255654"/>
<keyword evidence="1" id="KW-0862">Zinc</keyword>
<dbReference type="SMART" id="SM00343">
    <property type="entry name" value="ZnF_C2HC"/>
    <property type="match status" value="1"/>
</dbReference>
<keyword evidence="1" id="KW-0863">Zinc-finger</keyword>
<dbReference type="GO" id="GO:0003676">
    <property type="term" value="F:nucleic acid binding"/>
    <property type="evidence" value="ECO:0007669"/>
    <property type="project" value="InterPro"/>
</dbReference>
<evidence type="ECO:0000256" key="3">
    <source>
        <dbReference type="SAM" id="MobiDB-lite"/>
    </source>
</evidence>
<proteinExistence type="predicted"/>
<protein>
    <recommendedName>
        <fullName evidence="4">CCHC-type domain-containing protein</fullName>
    </recommendedName>
</protein>
<evidence type="ECO:0000256" key="2">
    <source>
        <dbReference type="SAM" id="Coils"/>
    </source>
</evidence>
<dbReference type="InParanoid" id="A0A6I8QN94"/>
<evidence type="ECO:0000259" key="4">
    <source>
        <dbReference type="PROSITE" id="PS50158"/>
    </source>
</evidence>
<keyword evidence="2" id="KW-0175">Coiled coil</keyword>
<accession>A0A6I8QN94</accession>
<dbReference type="InterPro" id="IPR001878">
    <property type="entry name" value="Znf_CCHC"/>
</dbReference>
<organism evidence="5">
    <name type="scientific">Xenopus tropicalis</name>
    <name type="common">Western clawed frog</name>
    <name type="synonym">Silurana tropicalis</name>
    <dbReference type="NCBI Taxonomy" id="8364"/>
    <lineage>
        <taxon>Eukaryota</taxon>
        <taxon>Metazoa</taxon>
        <taxon>Chordata</taxon>
        <taxon>Craniata</taxon>
        <taxon>Vertebrata</taxon>
        <taxon>Euteleostomi</taxon>
        <taxon>Amphibia</taxon>
        <taxon>Batrachia</taxon>
        <taxon>Anura</taxon>
        <taxon>Pipoidea</taxon>
        <taxon>Pipidae</taxon>
        <taxon>Xenopodinae</taxon>
        <taxon>Xenopus</taxon>
        <taxon>Silurana</taxon>
    </lineage>
</organism>
<dbReference type="AlphaFoldDB" id="A0A6I8QN94"/>
<dbReference type="PROSITE" id="PS50158">
    <property type="entry name" value="ZF_CCHC"/>
    <property type="match status" value="1"/>
</dbReference>
<feature type="compositionally biased region" description="Polar residues" evidence="3">
    <location>
        <begin position="225"/>
        <end position="235"/>
    </location>
</feature>
<keyword evidence="1" id="KW-0479">Metal-binding</keyword>
<dbReference type="Bgee" id="ENSXETG00000038147">
    <property type="expression patterns" value="Expressed in gastrula and 7 other cell types or tissues"/>
</dbReference>
<evidence type="ECO:0000313" key="5">
    <source>
        <dbReference type="Ensembl" id="ENSXETP00000070759"/>
    </source>
</evidence>